<reference evidence="2" key="1">
    <citation type="submission" date="2021-01" db="EMBL/GenBank/DDBJ databases">
        <authorList>
            <person name="Kaushik A."/>
        </authorList>
    </citation>
    <scope>NUCLEOTIDE SEQUENCE</scope>
    <source>
        <strain evidence="2">AG6-10EEA</strain>
    </source>
</reference>
<evidence type="ECO:0000256" key="1">
    <source>
        <dbReference type="SAM" id="MobiDB-lite"/>
    </source>
</evidence>
<gene>
    <name evidence="2" type="ORF">RDB_LOCUS42844</name>
</gene>
<organism evidence="2 3">
    <name type="scientific">Rhizoctonia solani</name>
    <dbReference type="NCBI Taxonomy" id="456999"/>
    <lineage>
        <taxon>Eukaryota</taxon>
        <taxon>Fungi</taxon>
        <taxon>Dikarya</taxon>
        <taxon>Basidiomycota</taxon>
        <taxon>Agaricomycotina</taxon>
        <taxon>Agaricomycetes</taxon>
        <taxon>Cantharellales</taxon>
        <taxon>Ceratobasidiaceae</taxon>
        <taxon>Rhizoctonia</taxon>
    </lineage>
</organism>
<evidence type="ECO:0000313" key="3">
    <source>
        <dbReference type="Proteomes" id="UP000663853"/>
    </source>
</evidence>
<feature type="region of interest" description="Disordered" evidence="1">
    <location>
        <begin position="249"/>
        <end position="272"/>
    </location>
</feature>
<protein>
    <recommendedName>
        <fullName evidence="4">Laminin domain protein</fullName>
    </recommendedName>
</protein>
<dbReference type="EMBL" id="CAJMXA010000896">
    <property type="protein sequence ID" value="CAE6446025.1"/>
    <property type="molecule type" value="Genomic_DNA"/>
</dbReference>
<accession>A0A8H3B2L4</accession>
<comment type="caution">
    <text evidence="2">The sequence shown here is derived from an EMBL/GenBank/DDBJ whole genome shotgun (WGS) entry which is preliminary data.</text>
</comment>
<dbReference type="Proteomes" id="UP000663853">
    <property type="component" value="Unassembled WGS sequence"/>
</dbReference>
<sequence>MSRHLAEQIFSPPELPLYLKRSYDLKPFAGVPSDEEVIGIHTVIRVAQKVVGVPGMGNPTLLYQLSEHLFNAQMSKYRSRYQDAIFPENIIYTPPTLPAHVFVSLEPVAGTPSDEEIIRVQDAIRSYQQFSNAPPMFNSHTNMELSQHLFDLQIANYTRRVKQRKLVSHETCSPRSPTVVEPAEFVDESNTATNNAGTGGKAVEYSELTRAIHDVNIQDAIERSNRLAERANQLIEHSNQIAERSNQIAERSNQLVEQSRQQAQQSKKAAEWSNQLLERSNQHHEQSNQRDERINHLVEKAIIPVDKIADTLRNINKVLVGIQHAIVRNSKGNTIYALNCLVNEKGETPAVTYLSCIFLWSVRPDVSQLSVAAFF</sequence>
<feature type="compositionally biased region" description="Low complexity" evidence="1">
    <location>
        <begin position="258"/>
        <end position="267"/>
    </location>
</feature>
<evidence type="ECO:0000313" key="2">
    <source>
        <dbReference type="EMBL" id="CAE6446025.1"/>
    </source>
</evidence>
<name>A0A8H3B2L4_9AGAM</name>
<dbReference type="Gene3D" id="6.10.250.1010">
    <property type="match status" value="1"/>
</dbReference>
<proteinExistence type="predicted"/>
<evidence type="ECO:0008006" key="4">
    <source>
        <dbReference type="Google" id="ProtNLM"/>
    </source>
</evidence>
<dbReference type="SUPFAM" id="SSF58104">
    <property type="entry name" value="Methyl-accepting chemotaxis protein (MCP) signaling domain"/>
    <property type="match status" value="1"/>
</dbReference>
<dbReference type="AlphaFoldDB" id="A0A8H3B2L4"/>